<organism evidence="3 4">
    <name type="scientific">Keratinibaculum paraultunense</name>
    <dbReference type="NCBI Taxonomy" id="1278232"/>
    <lineage>
        <taxon>Bacteria</taxon>
        <taxon>Bacillati</taxon>
        <taxon>Bacillota</taxon>
        <taxon>Tissierellia</taxon>
        <taxon>Tissierellales</taxon>
        <taxon>Tepidimicrobiaceae</taxon>
        <taxon>Keratinibaculum</taxon>
    </lineage>
</organism>
<dbReference type="InterPro" id="IPR011629">
    <property type="entry name" value="CobW-like_C"/>
</dbReference>
<dbReference type="RefSeq" id="WP_132027799.1">
    <property type="nucleotide sequence ID" value="NZ_CP068564.1"/>
</dbReference>
<feature type="domain" description="CobW/HypB/UreG nucleotide-binding" evidence="1">
    <location>
        <begin position="8"/>
        <end position="182"/>
    </location>
</feature>
<evidence type="ECO:0000259" key="2">
    <source>
        <dbReference type="Pfam" id="PF07683"/>
    </source>
</evidence>
<accession>A0A4R3KUL3</accession>
<dbReference type="GO" id="GO:0005737">
    <property type="term" value="C:cytoplasm"/>
    <property type="evidence" value="ECO:0007669"/>
    <property type="project" value="TreeGrafter"/>
</dbReference>
<dbReference type="Gene3D" id="3.40.50.300">
    <property type="entry name" value="P-loop containing nucleotide triphosphate hydrolases"/>
    <property type="match status" value="1"/>
</dbReference>
<dbReference type="InterPro" id="IPR003495">
    <property type="entry name" value="CobW/HypB/UreG_nucleotide-bd"/>
</dbReference>
<dbReference type="SUPFAM" id="SSF52540">
    <property type="entry name" value="P-loop containing nucleoside triphosphate hydrolases"/>
    <property type="match status" value="1"/>
</dbReference>
<dbReference type="Pfam" id="PF02492">
    <property type="entry name" value="cobW"/>
    <property type="match status" value="1"/>
</dbReference>
<name>A0A4R3KUL3_9FIRM</name>
<dbReference type="Proteomes" id="UP000294567">
    <property type="component" value="Unassembled WGS sequence"/>
</dbReference>
<evidence type="ECO:0000313" key="4">
    <source>
        <dbReference type="Proteomes" id="UP000294567"/>
    </source>
</evidence>
<comment type="caution">
    <text evidence="3">The sequence shown here is derived from an EMBL/GenBank/DDBJ whole genome shotgun (WGS) entry which is preliminary data.</text>
</comment>
<proteinExistence type="predicted"/>
<reference evidence="3 4" key="1">
    <citation type="submission" date="2019-03" db="EMBL/GenBank/DDBJ databases">
        <title>Genomic Encyclopedia of Type Strains, Phase IV (KMG-IV): sequencing the most valuable type-strain genomes for metagenomic binning, comparative biology and taxonomic classification.</title>
        <authorList>
            <person name="Goeker M."/>
        </authorList>
    </citation>
    <scope>NUCLEOTIDE SEQUENCE [LARGE SCALE GENOMIC DNA]</scope>
    <source>
        <strain evidence="3 4">DSM 26752</strain>
    </source>
</reference>
<dbReference type="PANTHER" id="PTHR13748:SF62">
    <property type="entry name" value="COBW DOMAIN-CONTAINING PROTEIN"/>
    <property type="match status" value="1"/>
</dbReference>
<dbReference type="SUPFAM" id="SSF90002">
    <property type="entry name" value="Hypothetical protein YjiA, C-terminal domain"/>
    <property type="match status" value="1"/>
</dbReference>
<gene>
    <name evidence="3" type="ORF">EDD65_10797</name>
</gene>
<dbReference type="OrthoDB" id="9808822at2"/>
<evidence type="ECO:0000313" key="3">
    <source>
        <dbReference type="EMBL" id="TCS88741.1"/>
    </source>
</evidence>
<dbReference type="Pfam" id="PF07683">
    <property type="entry name" value="CobW_C"/>
    <property type="match status" value="1"/>
</dbReference>
<dbReference type="CDD" id="cd03112">
    <property type="entry name" value="CobW-like"/>
    <property type="match status" value="1"/>
</dbReference>
<sequence length="310" mass="34974">MVNKSKLYLLTGFLGAGKTTFLTNVLEKLKGKRVAVIMNEFGKVGIDGTIIEREGMELVEINRGSIFCSCLQLSFVSALVEMADKDMEYVFVESSGLADPSNIGEFLEAVKAAKGDVYDYSGAICIVDGVNFLEQVEDIETVERQLKFCHLVILSKVDLIDEYKLNSVKAKIKEINPKVDIVESVNGQIDYNFLEEDLVKEGWMGVEDTTNTPENRPKTLILTYEGNTTKEKLTQFIDAIKKDCYRVKGFCQLENGWNQVDVVGNRVDYKPTDKREEKSQLVIISKIGPQIIRPIFNTWEDIVGEKMILR</sequence>
<feature type="domain" description="CobW C-terminal" evidence="2">
    <location>
        <begin position="220"/>
        <end position="286"/>
    </location>
</feature>
<evidence type="ECO:0000259" key="1">
    <source>
        <dbReference type="Pfam" id="PF02492"/>
    </source>
</evidence>
<dbReference type="EMBL" id="SMAE01000007">
    <property type="protein sequence ID" value="TCS88741.1"/>
    <property type="molecule type" value="Genomic_DNA"/>
</dbReference>
<dbReference type="InterPro" id="IPR027417">
    <property type="entry name" value="P-loop_NTPase"/>
</dbReference>
<protein>
    <submittedName>
        <fullName evidence="3">G3E family GTPase</fullName>
    </submittedName>
</protein>
<dbReference type="AlphaFoldDB" id="A0A4R3KUL3"/>
<dbReference type="PANTHER" id="PTHR13748">
    <property type="entry name" value="COBW-RELATED"/>
    <property type="match status" value="1"/>
</dbReference>
<dbReference type="InterPro" id="IPR051316">
    <property type="entry name" value="Zinc-reg_GTPase_activator"/>
</dbReference>
<keyword evidence="4" id="KW-1185">Reference proteome</keyword>